<dbReference type="SUPFAM" id="SSF48452">
    <property type="entry name" value="TPR-like"/>
    <property type="match status" value="1"/>
</dbReference>
<keyword evidence="3" id="KW-0812">Transmembrane</keyword>
<evidence type="ECO:0000256" key="1">
    <source>
        <dbReference type="ARBA" id="ARBA00022737"/>
    </source>
</evidence>
<feature type="domain" description="Cytochrome c-type biogenesis protein H Ig-like" evidence="4">
    <location>
        <begin position="248"/>
        <end position="355"/>
    </location>
</feature>
<keyword evidence="1" id="KW-0677">Repeat</keyword>
<dbReference type="GO" id="GO:0005886">
    <property type="term" value="C:plasma membrane"/>
    <property type="evidence" value="ECO:0007669"/>
    <property type="project" value="TreeGrafter"/>
</dbReference>
<keyword evidence="6" id="KW-0456">Lyase</keyword>
<dbReference type="PANTHER" id="PTHR47870:SF4">
    <property type="entry name" value="CYTOCHROME C-TYPE BIOGENESIS PROTEIN CYCH"/>
    <property type="match status" value="1"/>
</dbReference>
<dbReference type="PANTHER" id="PTHR47870">
    <property type="entry name" value="CYTOCHROME C-TYPE BIOGENESIS PROTEIN CCMH"/>
    <property type="match status" value="1"/>
</dbReference>
<dbReference type="InterPro" id="IPR056412">
    <property type="entry name" value="Ig_CycH"/>
</dbReference>
<dbReference type="InterPro" id="IPR019734">
    <property type="entry name" value="TPR_rpt"/>
</dbReference>
<feature type="transmembrane region" description="Helical" evidence="3">
    <location>
        <begin position="46"/>
        <end position="64"/>
    </location>
</feature>
<reference evidence="6 7" key="1">
    <citation type="submission" date="2015-05" db="EMBL/GenBank/DDBJ databases">
        <authorList>
            <person name="Tang B."/>
            <person name="Yu Y."/>
        </authorList>
    </citation>
    <scope>NUCLEOTIDE SEQUENCE [LARGE SCALE GENOMIC DNA]</scope>
    <source>
        <strain evidence="6 7">DSM 7029</strain>
    </source>
</reference>
<dbReference type="InterPro" id="IPR051263">
    <property type="entry name" value="C-type_cytochrome_biogenesis"/>
</dbReference>
<name>A0A0G3BMM9_9BURK</name>
<dbReference type="KEGG" id="pbh:AAW51_2557"/>
<accession>A0A0G3BMM9</accession>
<dbReference type="InterPro" id="IPR056413">
    <property type="entry name" value="TPR_CcmH_CycH"/>
</dbReference>
<gene>
    <name evidence="6" type="ORF">AAW51_2557</name>
</gene>
<evidence type="ECO:0000256" key="3">
    <source>
        <dbReference type="SAM" id="Phobius"/>
    </source>
</evidence>
<organism evidence="6 7">
    <name type="scientific">Caldimonas brevitalea</name>
    <dbReference type="NCBI Taxonomy" id="413882"/>
    <lineage>
        <taxon>Bacteria</taxon>
        <taxon>Pseudomonadati</taxon>
        <taxon>Pseudomonadota</taxon>
        <taxon>Betaproteobacteria</taxon>
        <taxon>Burkholderiales</taxon>
        <taxon>Sphaerotilaceae</taxon>
        <taxon>Caldimonas</taxon>
    </lineage>
</organism>
<dbReference type="Pfam" id="PF23914">
    <property type="entry name" value="TPR_CcmH_CycH"/>
    <property type="match status" value="1"/>
</dbReference>
<dbReference type="Pfam" id="PF23892">
    <property type="entry name" value="Ig_CycH"/>
    <property type="match status" value="1"/>
</dbReference>
<dbReference type="STRING" id="413882.AAW51_2557"/>
<evidence type="ECO:0000313" key="6">
    <source>
        <dbReference type="EMBL" id="AKJ29248.1"/>
    </source>
</evidence>
<keyword evidence="3" id="KW-1133">Transmembrane helix</keyword>
<dbReference type="PATRIC" id="fig|413882.6.peg.2671"/>
<dbReference type="GO" id="GO:0016829">
    <property type="term" value="F:lyase activity"/>
    <property type="evidence" value="ECO:0007669"/>
    <property type="project" value="UniProtKB-KW"/>
</dbReference>
<keyword evidence="7" id="KW-1185">Reference proteome</keyword>
<sequence>MMALFVLVAGLLCLLTLALLAGARWRRSRAGVPEGATAVGPSPRLLAALAVFVLGVVGGGYAWLGAPRHLDLGPAASVALGTAEPPQRAASAPDRLSPEQVLALAERLERQLQGQPDDASSWALLARAHAALGRRAQAAAALEQAARRRPHDAGLLTDHADFLARLNGPSLQGEPTRLIERALALDPTHAKALALAGAAAYDRQDFEAAARYWERLAEVERRNEPLYRQIRERVDQARRLAASPARVGVTVTLTPALQGSVGPNDILFIFARAADARPGTPPLAVLRKRARDLPISVTLDDSLAMSPTAKLSDASRVLVVARISKSGSATPRSGDLQSHAEPVAVGASGVRLEIDARVAP</sequence>
<dbReference type="Proteomes" id="UP000035352">
    <property type="component" value="Chromosome"/>
</dbReference>
<evidence type="ECO:0000259" key="4">
    <source>
        <dbReference type="Pfam" id="PF23892"/>
    </source>
</evidence>
<dbReference type="Gene3D" id="1.25.40.10">
    <property type="entry name" value="Tetratricopeptide repeat domain"/>
    <property type="match status" value="1"/>
</dbReference>
<protein>
    <submittedName>
        <fullName evidence="6">Cytochrome c heme lyase subunit CcmH</fullName>
    </submittedName>
</protein>
<evidence type="ECO:0000313" key="7">
    <source>
        <dbReference type="Proteomes" id="UP000035352"/>
    </source>
</evidence>
<dbReference type="EMBL" id="CP011371">
    <property type="protein sequence ID" value="AKJ29248.1"/>
    <property type="molecule type" value="Genomic_DNA"/>
</dbReference>
<evidence type="ECO:0000256" key="2">
    <source>
        <dbReference type="ARBA" id="ARBA00022803"/>
    </source>
</evidence>
<feature type="domain" description="Cytochrome c-type biogenesis protein H TPR" evidence="5">
    <location>
        <begin position="89"/>
        <end position="221"/>
    </location>
</feature>
<keyword evidence="3" id="KW-0472">Membrane</keyword>
<dbReference type="InterPro" id="IPR011990">
    <property type="entry name" value="TPR-like_helical_dom_sf"/>
</dbReference>
<dbReference type="AlphaFoldDB" id="A0A0G3BMM9"/>
<evidence type="ECO:0000259" key="5">
    <source>
        <dbReference type="Pfam" id="PF23914"/>
    </source>
</evidence>
<dbReference type="SMART" id="SM00028">
    <property type="entry name" value="TPR"/>
    <property type="match status" value="2"/>
</dbReference>
<proteinExistence type="predicted"/>
<keyword evidence="2" id="KW-0802">TPR repeat</keyword>